<evidence type="ECO:0000256" key="2">
    <source>
        <dbReference type="ARBA" id="ARBA00010231"/>
    </source>
</evidence>
<evidence type="ECO:0000256" key="5">
    <source>
        <dbReference type="ARBA" id="ARBA00022842"/>
    </source>
</evidence>
<evidence type="ECO:0000256" key="6">
    <source>
        <dbReference type="ARBA" id="ARBA00023235"/>
    </source>
</evidence>
<dbReference type="Gene3D" id="3.40.120.10">
    <property type="entry name" value="Alpha-D-Glucose-1,6-Bisphosphate, subunit A, domain 3"/>
    <property type="match status" value="3"/>
</dbReference>
<dbReference type="InterPro" id="IPR005844">
    <property type="entry name" value="A-D-PHexomutase_a/b/a-I"/>
</dbReference>
<organism evidence="12 13">
    <name type="scientific">Kushneria aurantia</name>
    <dbReference type="NCBI Taxonomy" id="504092"/>
    <lineage>
        <taxon>Bacteria</taxon>
        <taxon>Pseudomonadati</taxon>
        <taxon>Pseudomonadota</taxon>
        <taxon>Gammaproteobacteria</taxon>
        <taxon>Oceanospirillales</taxon>
        <taxon>Halomonadaceae</taxon>
        <taxon>Kushneria</taxon>
    </lineage>
</organism>
<dbReference type="PROSITE" id="PS00710">
    <property type="entry name" value="PGM_PMM"/>
    <property type="match status" value="1"/>
</dbReference>
<accession>A0ABV6FZK2</accession>
<dbReference type="SUPFAM" id="SSF53738">
    <property type="entry name" value="Phosphoglucomutase, first 3 domains"/>
    <property type="match status" value="3"/>
</dbReference>
<dbReference type="Gene3D" id="3.30.310.50">
    <property type="entry name" value="Alpha-D-phosphohexomutase, C-terminal domain"/>
    <property type="match status" value="1"/>
</dbReference>
<protein>
    <submittedName>
        <fullName evidence="12">Phosphomannomutase</fullName>
    </submittedName>
</protein>
<evidence type="ECO:0000256" key="1">
    <source>
        <dbReference type="ARBA" id="ARBA00001946"/>
    </source>
</evidence>
<dbReference type="Proteomes" id="UP001589814">
    <property type="component" value="Unassembled WGS sequence"/>
</dbReference>
<dbReference type="PANTHER" id="PTHR42946">
    <property type="entry name" value="PHOSPHOHEXOSE MUTASE"/>
    <property type="match status" value="1"/>
</dbReference>
<evidence type="ECO:0000256" key="7">
    <source>
        <dbReference type="RuleBase" id="RU004326"/>
    </source>
</evidence>
<evidence type="ECO:0000256" key="3">
    <source>
        <dbReference type="ARBA" id="ARBA00022553"/>
    </source>
</evidence>
<dbReference type="InterPro" id="IPR016066">
    <property type="entry name" value="A-D-PHexomutase_CS"/>
</dbReference>
<dbReference type="InterPro" id="IPR005846">
    <property type="entry name" value="A-D-PHexomutase_a/b/a-III"/>
</dbReference>
<dbReference type="Pfam" id="PF02878">
    <property type="entry name" value="PGM_PMM_I"/>
    <property type="match status" value="1"/>
</dbReference>
<feature type="domain" description="Alpha-D-phosphohexomutase alpha/beta/alpha" evidence="10">
    <location>
        <begin position="160"/>
        <end position="257"/>
    </location>
</feature>
<gene>
    <name evidence="12" type="ORF">ACFFHW_01020</name>
</gene>
<name>A0ABV6FZK2_9GAMM</name>
<keyword evidence="13" id="KW-1185">Reference proteome</keyword>
<keyword evidence="4 7" id="KW-0479">Metal-binding</keyword>
<proteinExistence type="inferred from homology"/>
<reference evidence="12 13" key="1">
    <citation type="submission" date="2024-09" db="EMBL/GenBank/DDBJ databases">
        <authorList>
            <person name="Sun Q."/>
            <person name="Mori K."/>
        </authorList>
    </citation>
    <scope>NUCLEOTIDE SEQUENCE [LARGE SCALE GENOMIC DNA]</scope>
    <source>
        <strain evidence="12 13">CCM 7415</strain>
    </source>
</reference>
<comment type="similarity">
    <text evidence="2 7">Belongs to the phosphohexose mutase family.</text>
</comment>
<evidence type="ECO:0000259" key="8">
    <source>
        <dbReference type="Pfam" id="PF00408"/>
    </source>
</evidence>
<feature type="domain" description="Alpha-D-phosphohexomutase alpha/beta/alpha" evidence="9">
    <location>
        <begin position="15"/>
        <end position="137"/>
    </location>
</feature>
<dbReference type="RefSeq" id="WP_083920922.1">
    <property type="nucleotide sequence ID" value="NZ_JBHLVX010000004.1"/>
</dbReference>
<keyword evidence="3" id="KW-0597">Phosphoprotein</keyword>
<evidence type="ECO:0000259" key="11">
    <source>
        <dbReference type="Pfam" id="PF02880"/>
    </source>
</evidence>
<dbReference type="EMBL" id="JBHLVX010000004">
    <property type="protein sequence ID" value="MFC0266586.1"/>
    <property type="molecule type" value="Genomic_DNA"/>
</dbReference>
<dbReference type="InterPro" id="IPR016055">
    <property type="entry name" value="A-D-PHexomutase_a/b/a-I/II/III"/>
</dbReference>
<dbReference type="InterPro" id="IPR005845">
    <property type="entry name" value="A-D-PHexomutase_a/b/a-II"/>
</dbReference>
<comment type="caution">
    <text evidence="12">The sequence shown here is derived from an EMBL/GenBank/DDBJ whole genome shotgun (WGS) entry which is preliminary data.</text>
</comment>
<dbReference type="Pfam" id="PF02880">
    <property type="entry name" value="PGM_PMM_III"/>
    <property type="match status" value="1"/>
</dbReference>
<sequence>MSKSIDNILADSGIAFGTSGARGLVSQFTEEVCAAFSMAFLSVMQERGSVLQVALGMDRRPSSPEMAAACAAAARAMKIEIIDYGILPTPALALQAMRDGVPAIMITGSHIPFDRNGIKFYTPHGEITKADEQQILAVSSELPELGNICRGSESDIAHKHYVSRYTEWFKGRPLTGQRVGLYQHSAAGRDLNHEVLEALGAEVVVLGRSEQFVPVDTEAVSEPDRRQARLWTEEHCLDALLTTDGDGDRPLLADERGEWLRGDILGLLCARELGIQALAIPVSCNTAIEACGVFDEVMRTRIGSPHVLAGMEALALRHDRVAGFEANGGFLLGGSIVKEDRVLATLPTRDALLPALTLMIAASLGAKQLSALVADLPERYTASDRLKNFPAEKSHALIASWTADPTAMQYALAISSAVVELDTTDGLRVVLENGDIFHLRPSGNAPELRCYVESDDAKKSESMASALLESIEMQI</sequence>
<dbReference type="InterPro" id="IPR036900">
    <property type="entry name" value="A-D-PHexomutase_C_sf"/>
</dbReference>
<dbReference type="InterPro" id="IPR050060">
    <property type="entry name" value="Phosphoglucosamine_mutase"/>
</dbReference>
<evidence type="ECO:0000256" key="4">
    <source>
        <dbReference type="ARBA" id="ARBA00022723"/>
    </source>
</evidence>
<comment type="cofactor">
    <cofactor evidence="1">
        <name>Mg(2+)</name>
        <dbReference type="ChEBI" id="CHEBI:18420"/>
    </cofactor>
</comment>
<keyword evidence="6" id="KW-0413">Isomerase</keyword>
<dbReference type="CDD" id="cd03088">
    <property type="entry name" value="ManB"/>
    <property type="match status" value="1"/>
</dbReference>
<dbReference type="InterPro" id="IPR005843">
    <property type="entry name" value="A-D-PHexomutase_C"/>
</dbReference>
<evidence type="ECO:0000259" key="9">
    <source>
        <dbReference type="Pfam" id="PF02878"/>
    </source>
</evidence>
<dbReference type="Pfam" id="PF02879">
    <property type="entry name" value="PGM_PMM_II"/>
    <property type="match status" value="1"/>
</dbReference>
<evidence type="ECO:0000259" key="10">
    <source>
        <dbReference type="Pfam" id="PF02879"/>
    </source>
</evidence>
<dbReference type="PANTHER" id="PTHR42946:SF1">
    <property type="entry name" value="PHOSPHOGLUCOMUTASE (ALPHA-D-GLUCOSE-1,6-BISPHOSPHATE-DEPENDENT)"/>
    <property type="match status" value="1"/>
</dbReference>
<keyword evidence="5 7" id="KW-0460">Magnesium</keyword>
<feature type="domain" description="Alpha-D-phosphohexomutase C-terminal" evidence="8">
    <location>
        <begin position="417"/>
        <end position="468"/>
    </location>
</feature>
<feature type="domain" description="Alpha-D-phosphohexomutase alpha/beta/alpha" evidence="11">
    <location>
        <begin position="262"/>
        <end position="380"/>
    </location>
</feature>
<dbReference type="SUPFAM" id="SSF55957">
    <property type="entry name" value="Phosphoglucomutase, C-terminal domain"/>
    <property type="match status" value="1"/>
</dbReference>
<evidence type="ECO:0000313" key="12">
    <source>
        <dbReference type="EMBL" id="MFC0266586.1"/>
    </source>
</evidence>
<dbReference type="Pfam" id="PF00408">
    <property type="entry name" value="PGM_PMM_IV"/>
    <property type="match status" value="1"/>
</dbReference>
<evidence type="ECO:0000313" key="13">
    <source>
        <dbReference type="Proteomes" id="UP001589814"/>
    </source>
</evidence>